<proteinExistence type="predicted"/>
<evidence type="ECO:0000313" key="2">
    <source>
        <dbReference type="Proteomes" id="UP000070533"/>
    </source>
</evidence>
<organism evidence="1 2">
    <name type="scientific">Prevotella corporis</name>
    <dbReference type="NCBI Taxonomy" id="28128"/>
    <lineage>
        <taxon>Bacteria</taxon>
        <taxon>Pseudomonadati</taxon>
        <taxon>Bacteroidota</taxon>
        <taxon>Bacteroidia</taxon>
        <taxon>Bacteroidales</taxon>
        <taxon>Prevotellaceae</taxon>
        <taxon>Prevotella</taxon>
    </lineage>
</organism>
<sequence>MTNMYKIQSNASNTRHIEVSEAHLETIRKYSLFSHLIDSSGIINEEVLDKLKYNIRGLLESDTTKDNALLDLCLDVIYNQNMKALGLKNLIKLYTEWQDIAVGQDEMDDKHNIKK</sequence>
<dbReference type="eggNOG" id="ENOG50331YF">
    <property type="taxonomic scope" value="Bacteria"/>
</dbReference>
<dbReference type="AlphaFoldDB" id="A0A133QH62"/>
<dbReference type="EMBL" id="LRQG01000038">
    <property type="protein sequence ID" value="KXA42225.1"/>
    <property type="molecule type" value="Genomic_DNA"/>
</dbReference>
<name>A0A133QH62_9BACT</name>
<protein>
    <submittedName>
        <fullName evidence="1">Uncharacterized protein</fullName>
    </submittedName>
</protein>
<keyword evidence="2" id="KW-1185">Reference proteome</keyword>
<gene>
    <name evidence="1" type="ORF">HMPREF3226_00727</name>
</gene>
<accession>A0A133QH62</accession>
<dbReference type="STRING" id="28128.HMPREF3226_00727"/>
<dbReference type="Proteomes" id="UP000070533">
    <property type="component" value="Unassembled WGS sequence"/>
</dbReference>
<reference evidence="2" key="1">
    <citation type="submission" date="2016-01" db="EMBL/GenBank/DDBJ databases">
        <authorList>
            <person name="Mitreva M."/>
            <person name="Pepin K.H."/>
            <person name="Mihindukulasuriya K.A."/>
            <person name="Fulton R."/>
            <person name="Fronick C."/>
            <person name="O'Laughlin M."/>
            <person name="Miner T."/>
            <person name="Herter B."/>
            <person name="Rosa B.A."/>
            <person name="Cordes M."/>
            <person name="Tomlinson C."/>
            <person name="Wollam A."/>
            <person name="Palsikar V.B."/>
            <person name="Mardis E.R."/>
            <person name="Wilson R.K."/>
        </authorList>
    </citation>
    <scope>NUCLEOTIDE SEQUENCE [LARGE SCALE GENOMIC DNA]</scope>
    <source>
        <strain evidence="2">MJR7716</strain>
    </source>
</reference>
<dbReference type="PATRIC" id="fig|28128.5.peg.735"/>
<comment type="caution">
    <text evidence="1">The sequence shown here is derived from an EMBL/GenBank/DDBJ whole genome shotgun (WGS) entry which is preliminary data.</text>
</comment>
<evidence type="ECO:0000313" key="1">
    <source>
        <dbReference type="EMBL" id="KXA42225.1"/>
    </source>
</evidence>